<proteinExistence type="predicted"/>
<evidence type="ECO:0000313" key="2">
    <source>
        <dbReference type="Proteomes" id="UP001183535"/>
    </source>
</evidence>
<sequence length="377" mass="41845">MTYGMLTPDVPLGPFEGATITVWAAPGKHAKLHATRSCSLLRSVRATEREVRLGASVVDRMCPRCAAYGRWARAGTTLSIFLEEVTGLGLLYKLDRCHEAGEDSHDDEDTTRAAALLLLDASIGGEDAEEDDWEELEEARQVREGVFADWLDALASLADVDRVLELFPWLRPWAQAAVRRKTDHLEVLSARAARLVAQNLLVLATAVAALPEPELPADELSFAPLGTPTEAKTYLRSLWRRWRSHVEDYWGHPSEQRYLAHDLRSAMNGRRKGADRLMERAAALLTVWEESARSSGPDADGTRVLLMRVPDAAAPQRGSHERPLERLSRWEQAVLASYTSVERRHPAEHLTLTVRVPGTVAVRLLSLDSVLAYEPAA</sequence>
<accession>A0ABD5EWS2</accession>
<dbReference type="Proteomes" id="UP001183535">
    <property type="component" value="Unassembled WGS sequence"/>
</dbReference>
<dbReference type="AlphaFoldDB" id="A0ABD5EWS2"/>
<organism evidence="1 2">
    <name type="scientific">Streptomyces doudnae</name>
    <dbReference type="NCBI Taxonomy" id="3075536"/>
    <lineage>
        <taxon>Bacteria</taxon>
        <taxon>Bacillati</taxon>
        <taxon>Actinomycetota</taxon>
        <taxon>Actinomycetes</taxon>
        <taxon>Kitasatosporales</taxon>
        <taxon>Streptomycetaceae</taxon>
        <taxon>Streptomyces</taxon>
    </lineage>
</organism>
<name>A0ABD5EWS2_9ACTN</name>
<dbReference type="RefSeq" id="WP_141721436.1">
    <property type="nucleotide sequence ID" value="NZ_JAVRES010000019.1"/>
</dbReference>
<reference evidence="2" key="1">
    <citation type="submission" date="2023-07" db="EMBL/GenBank/DDBJ databases">
        <title>30 novel species of actinomycetes from the DSMZ collection.</title>
        <authorList>
            <person name="Nouioui I."/>
        </authorList>
    </citation>
    <scope>NUCLEOTIDE SEQUENCE [LARGE SCALE GENOMIC DNA]</scope>
    <source>
        <strain evidence="2">DSM 41981</strain>
    </source>
</reference>
<keyword evidence="2" id="KW-1185">Reference proteome</keyword>
<gene>
    <name evidence="1" type="ORF">RM877_28790</name>
</gene>
<protein>
    <submittedName>
        <fullName evidence="1">Uncharacterized protein</fullName>
    </submittedName>
</protein>
<evidence type="ECO:0000313" key="1">
    <source>
        <dbReference type="EMBL" id="MDT0438678.1"/>
    </source>
</evidence>
<dbReference type="EMBL" id="JAVRES010000019">
    <property type="protein sequence ID" value="MDT0438678.1"/>
    <property type="molecule type" value="Genomic_DNA"/>
</dbReference>
<comment type="caution">
    <text evidence="1">The sequence shown here is derived from an EMBL/GenBank/DDBJ whole genome shotgun (WGS) entry which is preliminary data.</text>
</comment>